<keyword evidence="3" id="KW-0472">Membrane</keyword>
<evidence type="ECO:0000313" key="7">
    <source>
        <dbReference type="EMBL" id="BAT71792.1"/>
    </source>
</evidence>
<keyword evidence="2 6" id="KW-0732">Signal</keyword>
<protein>
    <submittedName>
        <fullName evidence="7">Curli production assembly/transport component CsgG</fullName>
    </submittedName>
</protein>
<feature type="chain" id="PRO_5006616369" evidence="6">
    <location>
        <begin position="25"/>
        <end position="303"/>
    </location>
</feature>
<dbReference type="Proteomes" id="UP000063234">
    <property type="component" value="Chromosome"/>
</dbReference>
<keyword evidence="4" id="KW-0564">Palmitate</keyword>
<organism evidence="7 8">
    <name type="scientific">Thermosulfidibacter takaii (strain DSM 17441 / JCM 13301 / NBRC 103674 / ABI70S6)</name>
    <dbReference type="NCBI Taxonomy" id="1298851"/>
    <lineage>
        <taxon>Bacteria</taxon>
        <taxon>Pseudomonadati</taxon>
        <taxon>Thermosulfidibacterota</taxon>
        <taxon>Thermosulfidibacteria</taxon>
        <taxon>Thermosulfidibacterales</taxon>
        <taxon>Thermosulfidibacteraceae</taxon>
    </lineage>
</organism>
<dbReference type="OrthoDB" id="1110708at2"/>
<name>A0A0S3QTY7_THET7</name>
<dbReference type="KEGG" id="ttk:TST_0998"/>
<evidence type="ECO:0000256" key="4">
    <source>
        <dbReference type="ARBA" id="ARBA00023139"/>
    </source>
</evidence>
<dbReference type="PANTHER" id="PTHR41164:SF1">
    <property type="entry name" value="CURLI PRODUCTION ASSEMBLY_TRANSPORT COMPONENT CSGG"/>
    <property type="match status" value="1"/>
</dbReference>
<gene>
    <name evidence="7" type="primary">csgG</name>
    <name evidence="7" type="ORF">TST_0998</name>
</gene>
<dbReference type="PROSITE" id="PS51257">
    <property type="entry name" value="PROKAR_LIPOPROTEIN"/>
    <property type="match status" value="1"/>
</dbReference>
<dbReference type="AlphaFoldDB" id="A0A0S3QTY7"/>
<keyword evidence="8" id="KW-1185">Reference proteome</keyword>
<dbReference type="InterPro" id="IPR005534">
    <property type="entry name" value="Curli_assmbl/transp-comp_CsgG"/>
</dbReference>
<sequence length="303" mass="33586">MKNFKLLSVILLVFAVGCSGSFSTAISPRAKSGPEYVTSVHKSLVSLPKPETSIPVAVYKFRDQTGQYKPHPTAANFSTAVTQGATSILIKALEDSGWFIPLEREALANLLQERKIIRQTRHMYLSEKQRQQIEPLPPLLYAGVIIEGGIIGYDTDVASGGFGAKYFGLGGSTQYRIDRVTIYLRVVSVKTGAVLKTVQTTKVILSNEVSAGLFRYVRLNRLLEIETGVATNEPVEMAVQEAIEKAVHDIIIEGVKMKLWKPQNPKKFALTIEEYDKEIKVLPNFPLTPVEKREQFSESASDI</sequence>
<evidence type="ECO:0000256" key="1">
    <source>
        <dbReference type="ARBA" id="ARBA00022475"/>
    </source>
</evidence>
<dbReference type="Pfam" id="PF03783">
    <property type="entry name" value="CsgG"/>
    <property type="match status" value="1"/>
</dbReference>
<dbReference type="PANTHER" id="PTHR41164">
    <property type="entry name" value="CURLI PRODUCTION ASSEMBLY/TRANSPORT COMPONENT CSGG"/>
    <property type="match status" value="1"/>
</dbReference>
<dbReference type="GO" id="GO:0030288">
    <property type="term" value="C:outer membrane-bounded periplasmic space"/>
    <property type="evidence" value="ECO:0007669"/>
    <property type="project" value="InterPro"/>
</dbReference>
<dbReference type="EMBL" id="AP013035">
    <property type="protein sequence ID" value="BAT71792.1"/>
    <property type="molecule type" value="Genomic_DNA"/>
</dbReference>
<evidence type="ECO:0000256" key="5">
    <source>
        <dbReference type="ARBA" id="ARBA00023288"/>
    </source>
</evidence>
<evidence type="ECO:0000256" key="2">
    <source>
        <dbReference type="ARBA" id="ARBA00022729"/>
    </source>
</evidence>
<reference evidence="8" key="1">
    <citation type="journal article" date="2018" name="Science">
        <title>A primordial and reversible TCA cycle in a facultatively chemolithoautotrophic thermophile.</title>
        <authorList>
            <person name="Nunoura T."/>
            <person name="Chikaraishi Y."/>
            <person name="Izaki R."/>
            <person name="Suwa T."/>
            <person name="Sato T."/>
            <person name="Harada T."/>
            <person name="Mori K."/>
            <person name="Kato Y."/>
            <person name="Miyazaki M."/>
            <person name="Shimamura S."/>
            <person name="Yanagawa K."/>
            <person name="Shuto A."/>
            <person name="Ohkouchi N."/>
            <person name="Fujita N."/>
            <person name="Takaki Y."/>
            <person name="Atomi H."/>
            <person name="Takai K."/>
        </authorList>
    </citation>
    <scope>NUCLEOTIDE SEQUENCE [LARGE SCALE GENOMIC DNA]</scope>
    <source>
        <strain evidence="8">DSM 17441 / JCM 13301 / NBRC 103674 / ABI70S6</strain>
    </source>
</reference>
<proteinExistence type="predicted"/>
<evidence type="ECO:0000256" key="6">
    <source>
        <dbReference type="SAM" id="SignalP"/>
    </source>
</evidence>
<dbReference type="RefSeq" id="WP_068549790.1">
    <property type="nucleotide sequence ID" value="NZ_AP013035.1"/>
</dbReference>
<evidence type="ECO:0000313" key="8">
    <source>
        <dbReference type="Proteomes" id="UP000063234"/>
    </source>
</evidence>
<feature type="signal peptide" evidence="6">
    <location>
        <begin position="1"/>
        <end position="24"/>
    </location>
</feature>
<keyword evidence="1" id="KW-1003">Cell membrane</keyword>
<keyword evidence="5" id="KW-0449">Lipoprotein</keyword>
<evidence type="ECO:0000256" key="3">
    <source>
        <dbReference type="ARBA" id="ARBA00023136"/>
    </source>
</evidence>
<dbReference type="PATRIC" id="fig|1298851.3.peg.1041"/>
<dbReference type="STRING" id="1298851.TST_0998"/>
<accession>A0A0S3QTY7</accession>
<dbReference type="Gene3D" id="3.40.50.10610">
    <property type="entry name" value="ABC-type transport auxiliary lipoprotein component"/>
    <property type="match status" value="2"/>
</dbReference>